<dbReference type="GO" id="GO:0019242">
    <property type="term" value="P:methylglyoxal biosynthetic process"/>
    <property type="evidence" value="ECO:0007669"/>
    <property type="project" value="UniProtKB-UniRule"/>
</dbReference>
<evidence type="ECO:0000313" key="5">
    <source>
        <dbReference type="EMBL" id="SFE34400.1"/>
    </source>
</evidence>
<dbReference type="GO" id="GO:0008929">
    <property type="term" value="F:methylglyoxal synthase activity"/>
    <property type="evidence" value="ECO:0007669"/>
    <property type="project" value="UniProtKB-UniRule"/>
</dbReference>
<dbReference type="SMART" id="SM00851">
    <property type="entry name" value="MGS"/>
    <property type="match status" value="1"/>
</dbReference>
<organism evidence="5 6">
    <name type="scientific">Alteribacillus iranensis</name>
    <dbReference type="NCBI Taxonomy" id="930128"/>
    <lineage>
        <taxon>Bacteria</taxon>
        <taxon>Bacillati</taxon>
        <taxon>Bacillota</taxon>
        <taxon>Bacilli</taxon>
        <taxon>Bacillales</taxon>
        <taxon>Bacillaceae</taxon>
        <taxon>Alteribacillus</taxon>
    </lineage>
</organism>
<dbReference type="RefSeq" id="WP_091656667.1">
    <property type="nucleotide sequence ID" value="NZ_FONT01000001.1"/>
</dbReference>
<accession>A0A1I1ZV31</accession>
<dbReference type="EMBL" id="FONT01000001">
    <property type="protein sequence ID" value="SFE34400.1"/>
    <property type="molecule type" value="Genomic_DNA"/>
</dbReference>
<evidence type="ECO:0000256" key="2">
    <source>
        <dbReference type="HAMAP-Rule" id="MF_00549"/>
    </source>
</evidence>
<dbReference type="InterPro" id="IPR036914">
    <property type="entry name" value="MGS-like_dom_sf"/>
</dbReference>
<dbReference type="SUPFAM" id="SSF52335">
    <property type="entry name" value="Methylglyoxal synthase-like"/>
    <property type="match status" value="1"/>
</dbReference>
<feature type="binding site" evidence="2">
    <location>
        <position position="8"/>
    </location>
    <ligand>
        <name>substrate</name>
    </ligand>
</feature>
<dbReference type="InterPro" id="IPR004363">
    <property type="entry name" value="Methylgl_synth"/>
</dbReference>
<sequence length="137" mass="14876">MNIALIAHDKKKEDMIRFVQAYKPLLSNHVLHATGTTGMRLETETGLSINKHLSGPLGGDQQIGSLAASGKLDLLIFFRDPLEAQPHEPDITALLRICDVHNVPAATNMATAEVLVNGLEQGLMDFRDLYGSEGDVT</sequence>
<comment type="similarity">
    <text evidence="2">Belongs to the methylglyoxal synthase family.</text>
</comment>
<evidence type="ECO:0000256" key="1">
    <source>
        <dbReference type="ARBA" id="ARBA00023239"/>
    </source>
</evidence>
<reference evidence="5 6" key="1">
    <citation type="submission" date="2016-10" db="EMBL/GenBank/DDBJ databases">
        <authorList>
            <person name="de Groot N.N."/>
        </authorList>
    </citation>
    <scope>NUCLEOTIDE SEQUENCE [LARGE SCALE GENOMIC DNA]</scope>
    <source>
        <strain evidence="5 6">DSM 23995</strain>
    </source>
</reference>
<dbReference type="EC" id="4.2.3.3" evidence="2"/>
<dbReference type="NCBIfam" id="NF003559">
    <property type="entry name" value="PRK05234.1"/>
    <property type="match status" value="1"/>
</dbReference>
<feature type="binding site" evidence="2">
    <location>
        <begin position="34"/>
        <end position="37"/>
    </location>
    <ligand>
        <name>substrate</name>
    </ligand>
</feature>
<dbReference type="PANTHER" id="PTHR30492">
    <property type="entry name" value="METHYLGLYOXAL SYNTHASE"/>
    <property type="match status" value="1"/>
</dbReference>
<name>A0A1I1ZV31_9BACI</name>
<dbReference type="OrthoDB" id="9787147at2"/>
<dbReference type="AlphaFoldDB" id="A0A1I1ZV31"/>
<dbReference type="InterPro" id="IPR011607">
    <property type="entry name" value="MGS-like_dom"/>
</dbReference>
<comment type="function">
    <text evidence="2">Catalyzes the formation of methylglyoxal from dihydroxyacetone phosphate.</text>
</comment>
<dbReference type="Proteomes" id="UP000199516">
    <property type="component" value="Unassembled WGS sequence"/>
</dbReference>
<evidence type="ECO:0000256" key="3">
    <source>
        <dbReference type="PIRSR" id="PIRSR006614-1"/>
    </source>
</evidence>
<feature type="domain" description="MGS-like" evidence="4">
    <location>
        <begin position="1"/>
        <end position="137"/>
    </location>
</feature>
<dbReference type="Gene3D" id="3.40.50.1380">
    <property type="entry name" value="Methylglyoxal synthase-like domain"/>
    <property type="match status" value="1"/>
</dbReference>
<dbReference type="STRING" id="930128.SAMN05192532_101409"/>
<dbReference type="CDD" id="cd01422">
    <property type="entry name" value="MGS"/>
    <property type="match status" value="1"/>
</dbReference>
<evidence type="ECO:0000259" key="4">
    <source>
        <dbReference type="PROSITE" id="PS51855"/>
    </source>
</evidence>
<dbReference type="PROSITE" id="PS01335">
    <property type="entry name" value="METHYLGLYOXAL_SYNTH"/>
    <property type="match status" value="1"/>
</dbReference>
<dbReference type="HAMAP" id="MF_00549">
    <property type="entry name" value="Methylglyoxal_synth"/>
    <property type="match status" value="1"/>
</dbReference>
<dbReference type="Pfam" id="PF02142">
    <property type="entry name" value="MGS"/>
    <property type="match status" value="1"/>
</dbReference>
<dbReference type="GO" id="GO:0005829">
    <property type="term" value="C:cytosol"/>
    <property type="evidence" value="ECO:0007669"/>
    <property type="project" value="TreeGrafter"/>
</dbReference>
<keyword evidence="6" id="KW-1185">Reference proteome</keyword>
<keyword evidence="1 2" id="KW-0456">Lyase</keyword>
<dbReference type="PIRSF" id="PIRSF006614">
    <property type="entry name" value="Methylglyox_syn"/>
    <property type="match status" value="1"/>
</dbReference>
<dbReference type="InterPro" id="IPR018148">
    <property type="entry name" value="Methylglyoxal_synth_AS"/>
</dbReference>
<gene>
    <name evidence="2" type="primary">mgsA</name>
    <name evidence="5" type="ORF">SAMN05192532_101409</name>
</gene>
<evidence type="ECO:0000313" key="6">
    <source>
        <dbReference type="Proteomes" id="UP000199516"/>
    </source>
</evidence>
<feature type="binding site" evidence="2">
    <location>
        <position position="12"/>
    </location>
    <ligand>
        <name>substrate</name>
    </ligand>
</feature>
<dbReference type="PROSITE" id="PS51855">
    <property type="entry name" value="MGS"/>
    <property type="match status" value="1"/>
</dbReference>
<proteinExistence type="inferred from homology"/>
<feature type="binding site" evidence="2">
    <location>
        <begin position="54"/>
        <end position="55"/>
    </location>
    <ligand>
        <name>substrate</name>
    </ligand>
</feature>
<feature type="active site" description="Proton donor/acceptor" evidence="2 3">
    <location>
        <position position="60"/>
    </location>
</feature>
<dbReference type="PANTHER" id="PTHR30492:SF0">
    <property type="entry name" value="METHYLGLYOXAL SYNTHASE"/>
    <property type="match status" value="1"/>
</dbReference>
<comment type="catalytic activity">
    <reaction evidence="2">
        <text>dihydroxyacetone phosphate = methylglyoxal + phosphate</text>
        <dbReference type="Rhea" id="RHEA:17937"/>
        <dbReference type="ChEBI" id="CHEBI:17158"/>
        <dbReference type="ChEBI" id="CHEBI:43474"/>
        <dbReference type="ChEBI" id="CHEBI:57642"/>
        <dbReference type="EC" id="4.2.3.3"/>
    </reaction>
</comment>
<feature type="binding site" evidence="2">
    <location>
        <position position="87"/>
    </location>
    <ligand>
        <name>substrate</name>
    </ligand>
</feature>
<dbReference type="NCBIfam" id="TIGR00160">
    <property type="entry name" value="MGSA"/>
    <property type="match status" value="1"/>
</dbReference>
<protein>
    <recommendedName>
        <fullName evidence="2">Methylglyoxal synthase</fullName>
        <shortName evidence="2">MGS</shortName>
        <ecNumber evidence="2">4.2.3.3</ecNumber>
    </recommendedName>
</protein>